<dbReference type="AlphaFoldDB" id="A0A671R5K2"/>
<reference evidence="2" key="1">
    <citation type="submission" date="2025-08" db="UniProtKB">
        <authorList>
            <consortium name="Ensembl"/>
        </authorList>
    </citation>
    <scope>IDENTIFICATION</scope>
</reference>
<dbReference type="Gene3D" id="1.20.1250.10">
    <property type="match status" value="1"/>
</dbReference>
<keyword evidence="3" id="KW-1185">Reference proteome</keyword>
<accession>A0A671R5K2</accession>
<dbReference type="Ensembl" id="ENSSANT00000083440.1">
    <property type="protein sequence ID" value="ENSSANP00000078492.1"/>
    <property type="gene ID" value="ENSSANG00000039084.1"/>
</dbReference>
<name>A0A671R5K2_9TELE</name>
<feature type="signal peptide" evidence="1">
    <location>
        <begin position="1"/>
        <end position="18"/>
    </location>
</feature>
<evidence type="ECO:0000313" key="2">
    <source>
        <dbReference type="Ensembl" id="ENSSANP00000078492.1"/>
    </source>
</evidence>
<dbReference type="Proteomes" id="UP000472260">
    <property type="component" value="Unassembled WGS sequence"/>
</dbReference>
<dbReference type="InterPro" id="IPR009079">
    <property type="entry name" value="4_helix_cytokine-like_core"/>
</dbReference>
<sequence length="165" mass="17409">ISLLTVLAVRCCLTLLDAAPLQKQPLTRATSLAKKILSDISAAQQACVSADLRQLSSSTEELSLLLADITDLSAQVLPSDSLTSLTQLNSPTTGESGFNMGCAVLAQVQQLAQIPSTVSQTAAFPALSPRLSGDQVQVAIHLSLQQLRSFTQDVLRSLRHIAASN</sequence>
<evidence type="ECO:0000256" key="1">
    <source>
        <dbReference type="SAM" id="SignalP"/>
    </source>
</evidence>
<reference evidence="2" key="2">
    <citation type="submission" date="2025-09" db="UniProtKB">
        <authorList>
            <consortium name="Ensembl"/>
        </authorList>
    </citation>
    <scope>IDENTIFICATION</scope>
</reference>
<organism evidence="2 3">
    <name type="scientific">Sinocyclocheilus anshuiensis</name>
    <dbReference type="NCBI Taxonomy" id="1608454"/>
    <lineage>
        <taxon>Eukaryota</taxon>
        <taxon>Metazoa</taxon>
        <taxon>Chordata</taxon>
        <taxon>Craniata</taxon>
        <taxon>Vertebrata</taxon>
        <taxon>Euteleostomi</taxon>
        <taxon>Actinopterygii</taxon>
        <taxon>Neopterygii</taxon>
        <taxon>Teleostei</taxon>
        <taxon>Ostariophysi</taxon>
        <taxon>Cypriniformes</taxon>
        <taxon>Cyprinidae</taxon>
        <taxon>Cyprininae</taxon>
        <taxon>Sinocyclocheilus</taxon>
    </lineage>
</organism>
<keyword evidence="1" id="KW-0732">Signal</keyword>
<protein>
    <submittedName>
        <fullName evidence="2">Uncharacterized protein</fullName>
    </submittedName>
</protein>
<proteinExistence type="predicted"/>
<feature type="chain" id="PRO_5025578698" evidence="1">
    <location>
        <begin position="19"/>
        <end position="165"/>
    </location>
</feature>
<evidence type="ECO:0000313" key="3">
    <source>
        <dbReference type="Proteomes" id="UP000472260"/>
    </source>
</evidence>